<name>A0ABY7D725_MYAAR</name>
<dbReference type="InterPro" id="IPR036111">
    <property type="entry name" value="Mal/L-sulfo/L-lacto_DH-like_sf"/>
</dbReference>
<evidence type="ECO:0000256" key="1">
    <source>
        <dbReference type="ARBA" id="ARBA00006056"/>
    </source>
</evidence>
<dbReference type="InterPro" id="IPR043143">
    <property type="entry name" value="Mal/L-sulf/L-lact_DH-like_NADP"/>
</dbReference>
<reference evidence="3" key="1">
    <citation type="submission" date="2022-11" db="EMBL/GenBank/DDBJ databases">
        <title>Centuries of genome instability and evolution in soft-shell clam transmissible cancer (bioRxiv).</title>
        <authorList>
            <person name="Hart S.F.M."/>
            <person name="Yonemitsu M.A."/>
            <person name="Giersch R.M."/>
            <person name="Beal B.F."/>
            <person name="Arriagada G."/>
            <person name="Davis B.W."/>
            <person name="Ostrander E.A."/>
            <person name="Goff S.P."/>
            <person name="Metzger M.J."/>
        </authorList>
    </citation>
    <scope>NUCLEOTIDE SEQUENCE</scope>
    <source>
        <strain evidence="3">MELC-2E11</strain>
        <tissue evidence="3">Siphon/mantle</tissue>
    </source>
</reference>
<dbReference type="InterPro" id="IPR003767">
    <property type="entry name" value="Malate/L-lactate_DH-like"/>
</dbReference>
<accession>A0ABY7D725</accession>
<dbReference type="Gene3D" id="3.30.1370.60">
    <property type="entry name" value="Hypothetical oxidoreductase yiak, domain 2"/>
    <property type="match status" value="1"/>
</dbReference>
<dbReference type="SUPFAM" id="SSF89733">
    <property type="entry name" value="L-sulfolactate dehydrogenase-like"/>
    <property type="match status" value="1"/>
</dbReference>
<gene>
    <name evidence="3" type="ORF">MAR_005933</name>
</gene>
<keyword evidence="4" id="KW-1185">Reference proteome</keyword>
<sequence>MADVAAIVHLPELRAFVIRCMASVGITETDGGALAELLNGTTATSGSPSVIKETVATYLVDGCNVLGSNHFGIAGWYGLRAMEQGLVGMSFTNTSPGMVPTRAKENVLGTNPICCAAPAKDGDGFVLDMATTTVAMGNVGFSTIS</sequence>
<proteinExistence type="inferred from homology"/>
<dbReference type="Proteomes" id="UP001164746">
    <property type="component" value="Chromosome 1"/>
</dbReference>
<keyword evidence="2" id="KW-0560">Oxidoreductase</keyword>
<evidence type="ECO:0000313" key="3">
    <source>
        <dbReference type="EMBL" id="WAQ93462.1"/>
    </source>
</evidence>
<evidence type="ECO:0000256" key="2">
    <source>
        <dbReference type="ARBA" id="ARBA00023002"/>
    </source>
</evidence>
<protein>
    <submittedName>
        <fullName evidence="3">MDH-like protein</fullName>
    </submittedName>
</protein>
<evidence type="ECO:0000313" key="4">
    <source>
        <dbReference type="Proteomes" id="UP001164746"/>
    </source>
</evidence>
<dbReference type="PANTHER" id="PTHR11091:SF0">
    <property type="entry name" value="MALATE DEHYDROGENASE"/>
    <property type="match status" value="1"/>
</dbReference>
<dbReference type="PANTHER" id="PTHR11091">
    <property type="entry name" value="OXIDOREDUCTASE-RELATED"/>
    <property type="match status" value="1"/>
</dbReference>
<comment type="similarity">
    <text evidence="1">Belongs to the LDH2/MDH2 oxidoreductase family.</text>
</comment>
<dbReference type="Pfam" id="PF02615">
    <property type="entry name" value="Ldh_2"/>
    <property type="match status" value="1"/>
</dbReference>
<dbReference type="EMBL" id="CP111012">
    <property type="protein sequence ID" value="WAQ93462.1"/>
    <property type="molecule type" value="Genomic_DNA"/>
</dbReference>
<organism evidence="3 4">
    <name type="scientific">Mya arenaria</name>
    <name type="common">Soft-shell clam</name>
    <dbReference type="NCBI Taxonomy" id="6604"/>
    <lineage>
        <taxon>Eukaryota</taxon>
        <taxon>Metazoa</taxon>
        <taxon>Spiralia</taxon>
        <taxon>Lophotrochozoa</taxon>
        <taxon>Mollusca</taxon>
        <taxon>Bivalvia</taxon>
        <taxon>Autobranchia</taxon>
        <taxon>Heteroconchia</taxon>
        <taxon>Euheterodonta</taxon>
        <taxon>Imparidentia</taxon>
        <taxon>Neoheterodontei</taxon>
        <taxon>Myida</taxon>
        <taxon>Myoidea</taxon>
        <taxon>Myidae</taxon>
        <taxon>Mya</taxon>
    </lineage>
</organism>